<sequence length="195" mass="22301">MYIKEIFKRFRIYIATLTMLTIGLFSYKGDIVLAKNPSKIDVNTAKKEAIQKHSYIRLPKKDHQTDSPSRHNSLNLQRIICNTTAESAPYNMVRIKVYKHNPDMPDGLELLAYWGPKQLSSGNNDAVSIITTFEHEILVQVSYLGEDGTEYLIGQEWLNGWNNQDLNFINEGNRSNYSMSYSISIDDLSSNSSQQ</sequence>
<feature type="transmembrane region" description="Helical" evidence="1">
    <location>
        <begin position="12"/>
        <end position="29"/>
    </location>
</feature>
<gene>
    <name evidence="2" type="ORF">DSM106972_094040</name>
</gene>
<evidence type="ECO:0000256" key="1">
    <source>
        <dbReference type="SAM" id="Phobius"/>
    </source>
</evidence>
<keyword evidence="1" id="KW-0472">Membrane</keyword>
<reference evidence="2" key="2">
    <citation type="journal article" date="2019" name="Genome Biol. Evol.">
        <title>Day and night: Metabolic profiles and evolutionary relationships of six axenic non-marine cyanobacteria.</title>
        <authorList>
            <person name="Will S.E."/>
            <person name="Henke P."/>
            <person name="Boedeker C."/>
            <person name="Huang S."/>
            <person name="Brinkmann H."/>
            <person name="Rohde M."/>
            <person name="Jarek M."/>
            <person name="Friedl T."/>
            <person name="Seufert S."/>
            <person name="Schumacher M."/>
            <person name="Overmann J."/>
            <person name="Neumann-Schaal M."/>
            <person name="Petersen J."/>
        </authorList>
    </citation>
    <scope>NUCLEOTIDE SEQUENCE [LARGE SCALE GENOMIC DNA]</scope>
    <source>
        <strain evidence="2">PCC 7102</strain>
    </source>
</reference>
<protein>
    <submittedName>
        <fullName evidence="2">Uncharacterized protein</fullName>
    </submittedName>
</protein>
<evidence type="ECO:0000313" key="2">
    <source>
        <dbReference type="EMBL" id="RUS94207.1"/>
    </source>
</evidence>
<dbReference type="RefSeq" id="WP_127087331.1">
    <property type="nucleotide sequence ID" value="NZ_RSCL01000050.1"/>
</dbReference>
<accession>A0A433UK43</accession>
<dbReference type="EMBL" id="RSCL01000050">
    <property type="protein sequence ID" value="RUS94207.1"/>
    <property type="molecule type" value="Genomic_DNA"/>
</dbReference>
<dbReference type="Proteomes" id="UP000271624">
    <property type="component" value="Unassembled WGS sequence"/>
</dbReference>
<proteinExistence type="predicted"/>
<keyword evidence="1" id="KW-0812">Transmembrane</keyword>
<evidence type="ECO:0000313" key="3">
    <source>
        <dbReference type="Proteomes" id="UP000271624"/>
    </source>
</evidence>
<keyword evidence="3" id="KW-1185">Reference proteome</keyword>
<comment type="caution">
    <text evidence="2">The sequence shown here is derived from an EMBL/GenBank/DDBJ whole genome shotgun (WGS) entry which is preliminary data.</text>
</comment>
<dbReference type="AlphaFoldDB" id="A0A433UK43"/>
<name>A0A433UK43_9CYAN</name>
<reference evidence="2" key="1">
    <citation type="submission" date="2018-12" db="EMBL/GenBank/DDBJ databases">
        <authorList>
            <person name="Will S."/>
            <person name="Neumann-Schaal M."/>
            <person name="Henke P."/>
        </authorList>
    </citation>
    <scope>NUCLEOTIDE SEQUENCE</scope>
    <source>
        <strain evidence="2">PCC 7102</strain>
    </source>
</reference>
<keyword evidence="1" id="KW-1133">Transmembrane helix</keyword>
<organism evidence="2 3">
    <name type="scientific">Dulcicalothrix desertica PCC 7102</name>
    <dbReference type="NCBI Taxonomy" id="232991"/>
    <lineage>
        <taxon>Bacteria</taxon>
        <taxon>Bacillati</taxon>
        <taxon>Cyanobacteriota</taxon>
        <taxon>Cyanophyceae</taxon>
        <taxon>Nostocales</taxon>
        <taxon>Calotrichaceae</taxon>
        <taxon>Dulcicalothrix</taxon>
    </lineage>
</organism>